<comment type="caution">
    <text evidence="2">The sequence shown here is derived from an EMBL/GenBank/DDBJ whole genome shotgun (WGS) entry which is preliminary data.</text>
</comment>
<dbReference type="PANTHER" id="PTHR33673:SF38">
    <property type="entry name" value="CHROMODOMAIN-HELICASE-DNA-BINDING PROTEIN 7-LIKE"/>
    <property type="match status" value="1"/>
</dbReference>
<dbReference type="EMBL" id="CAMAPF010001023">
    <property type="protein sequence ID" value="CAH9140205.1"/>
    <property type="molecule type" value="Genomic_DNA"/>
</dbReference>
<evidence type="ECO:0000313" key="3">
    <source>
        <dbReference type="Proteomes" id="UP001152523"/>
    </source>
</evidence>
<keyword evidence="3" id="KW-1185">Reference proteome</keyword>
<feature type="compositionally biased region" description="Polar residues" evidence="1">
    <location>
        <begin position="206"/>
        <end position="215"/>
    </location>
</feature>
<dbReference type="PANTHER" id="PTHR33673">
    <property type="entry name" value="SUPPRESSOR SRP40-LIKE PROTEIN"/>
    <property type="match status" value="1"/>
</dbReference>
<feature type="region of interest" description="Disordered" evidence="1">
    <location>
        <begin position="181"/>
        <end position="215"/>
    </location>
</feature>
<protein>
    <submittedName>
        <fullName evidence="2">Uncharacterized protein</fullName>
    </submittedName>
</protein>
<accession>A0AAV0FY00</accession>
<proteinExistence type="predicted"/>
<dbReference type="Proteomes" id="UP001152523">
    <property type="component" value="Unassembled WGS sequence"/>
</dbReference>
<feature type="compositionally biased region" description="Polar residues" evidence="1">
    <location>
        <begin position="1"/>
        <end position="10"/>
    </location>
</feature>
<sequence>MESCTDTSSIRIPPAVFAPDTPPRCSDWSSASNESLFSIQMGGSFTRDHFFGYSGEITSDLPPRIHAATNEMATDPPLPIQAATNEMTTDPPLQIQAATNEMTTDGNNHEVGQKLQTTTDVWKEVIQEEEEHNHPKKSNEETHISHYSVESITSDRSFAFPILTGQTDKEGADSIGNGRVRMSQEQRQQPMSEPLPQKEESLKPSEPTNSQGEPLPDQTTWFSCFSNFSCWPCTFSSWKGSFCLS</sequence>
<feature type="region of interest" description="Disordered" evidence="1">
    <location>
        <begin position="1"/>
        <end position="22"/>
    </location>
</feature>
<dbReference type="AlphaFoldDB" id="A0AAV0FY00"/>
<evidence type="ECO:0000256" key="1">
    <source>
        <dbReference type="SAM" id="MobiDB-lite"/>
    </source>
</evidence>
<organism evidence="2 3">
    <name type="scientific">Cuscuta epithymum</name>
    <dbReference type="NCBI Taxonomy" id="186058"/>
    <lineage>
        <taxon>Eukaryota</taxon>
        <taxon>Viridiplantae</taxon>
        <taxon>Streptophyta</taxon>
        <taxon>Embryophyta</taxon>
        <taxon>Tracheophyta</taxon>
        <taxon>Spermatophyta</taxon>
        <taxon>Magnoliopsida</taxon>
        <taxon>eudicotyledons</taxon>
        <taxon>Gunneridae</taxon>
        <taxon>Pentapetalae</taxon>
        <taxon>asterids</taxon>
        <taxon>lamiids</taxon>
        <taxon>Solanales</taxon>
        <taxon>Convolvulaceae</taxon>
        <taxon>Cuscuteae</taxon>
        <taxon>Cuscuta</taxon>
        <taxon>Cuscuta subgen. Cuscuta</taxon>
    </lineage>
</organism>
<reference evidence="2" key="1">
    <citation type="submission" date="2022-07" db="EMBL/GenBank/DDBJ databases">
        <authorList>
            <person name="Macas J."/>
            <person name="Novak P."/>
            <person name="Neumann P."/>
        </authorList>
    </citation>
    <scope>NUCLEOTIDE SEQUENCE</scope>
</reference>
<evidence type="ECO:0000313" key="2">
    <source>
        <dbReference type="EMBL" id="CAH9140205.1"/>
    </source>
</evidence>
<gene>
    <name evidence="2" type="ORF">CEPIT_LOCUS38165</name>
</gene>
<name>A0AAV0FY00_9ASTE</name>